<dbReference type="Gene3D" id="1.25.40.10">
    <property type="entry name" value="Tetratricopeptide repeat domain"/>
    <property type="match status" value="1"/>
</dbReference>
<protein>
    <recommendedName>
        <fullName evidence="2">Sel1 repeat family protein</fullName>
    </recommendedName>
</protein>
<dbReference type="InterPro" id="IPR006597">
    <property type="entry name" value="Sel1-like"/>
</dbReference>
<evidence type="ECO:0000313" key="1">
    <source>
        <dbReference type="EMBL" id="SVE42197.1"/>
    </source>
</evidence>
<dbReference type="InterPro" id="IPR011990">
    <property type="entry name" value="TPR-like_helical_dom_sf"/>
</dbReference>
<dbReference type="SMART" id="SM00671">
    <property type="entry name" value="SEL1"/>
    <property type="match status" value="1"/>
</dbReference>
<gene>
    <name evidence="1" type="ORF">METZ01_LOCUS495051</name>
</gene>
<dbReference type="Pfam" id="PF08238">
    <property type="entry name" value="Sel1"/>
    <property type="match status" value="1"/>
</dbReference>
<dbReference type="AlphaFoldDB" id="A0A383DCJ0"/>
<accession>A0A383DCJ0</accession>
<dbReference type="EMBL" id="UINC01216170">
    <property type="protein sequence ID" value="SVE42197.1"/>
    <property type="molecule type" value="Genomic_DNA"/>
</dbReference>
<organism evidence="1">
    <name type="scientific">marine metagenome</name>
    <dbReference type="NCBI Taxonomy" id="408172"/>
    <lineage>
        <taxon>unclassified sequences</taxon>
        <taxon>metagenomes</taxon>
        <taxon>ecological metagenomes</taxon>
    </lineage>
</organism>
<sequence>MNRRHACLLGLTVLAVAVVRTPSDARQEVANPQRVSDVIVLAQNGDPDAQVTLGGWYFGGQRGVRQDAREAVRWWRLSAEQGHIPAQ</sequence>
<proteinExistence type="predicted"/>
<dbReference type="SUPFAM" id="SSF81901">
    <property type="entry name" value="HCP-like"/>
    <property type="match status" value="1"/>
</dbReference>
<evidence type="ECO:0008006" key="2">
    <source>
        <dbReference type="Google" id="ProtNLM"/>
    </source>
</evidence>
<feature type="non-terminal residue" evidence="1">
    <location>
        <position position="87"/>
    </location>
</feature>
<name>A0A383DCJ0_9ZZZZ</name>
<reference evidence="1" key="1">
    <citation type="submission" date="2018-05" db="EMBL/GenBank/DDBJ databases">
        <authorList>
            <person name="Lanie J.A."/>
            <person name="Ng W.-L."/>
            <person name="Kazmierczak K.M."/>
            <person name="Andrzejewski T.M."/>
            <person name="Davidsen T.M."/>
            <person name="Wayne K.J."/>
            <person name="Tettelin H."/>
            <person name="Glass J.I."/>
            <person name="Rusch D."/>
            <person name="Podicherti R."/>
            <person name="Tsui H.-C.T."/>
            <person name="Winkler M.E."/>
        </authorList>
    </citation>
    <scope>NUCLEOTIDE SEQUENCE</scope>
</reference>